<dbReference type="GO" id="GO:0043190">
    <property type="term" value="C:ATP-binding cassette (ABC) transporter complex"/>
    <property type="evidence" value="ECO:0007669"/>
    <property type="project" value="InterPro"/>
</dbReference>
<dbReference type="CDD" id="cd13606">
    <property type="entry name" value="PBP2_ProX_like"/>
    <property type="match status" value="1"/>
</dbReference>
<dbReference type="PROSITE" id="PS51257">
    <property type="entry name" value="PROKAR_LIPOPROTEIN"/>
    <property type="match status" value="1"/>
</dbReference>
<reference evidence="3 4" key="1">
    <citation type="submission" date="2016-10" db="EMBL/GenBank/DDBJ databases">
        <authorList>
            <person name="de Groot N.N."/>
        </authorList>
    </citation>
    <scope>NUCLEOTIDE SEQUENCE [LARGE SCALE GENOMIC DNA]</scope>
    <source>
        <strain evidence="3 4">CGMCC 1.7056</strain>
    </source>
</reference>
<evidence type="ECO:0000256" key="1">
    <source>
        <dbReference type="SAM" id="SignalP"/>
    </source>
</evidence>
<dbReference type="EMBL" id="FOLB01000027">
    <property type="protein sequence ID" value="SFD04655.1"/>
    <property type="molecule type" value="Genomic_DNA"/>
</dbReference>
<dbReference type="STRING" id="574651.SAMN04487968_1276"/>
<dbReference type="InterPro" id="IPR007210">
    <property type="entry name" value="ABC_Gly_betaine_transp_sub-bd"/>
</dbReference>
<dbReference type="OrthoDB" id="9781705at2"/>
<feature type="domain" description="ABC-type glycine betaine transport system substrate-binding" evidence="2">
    <location>
        <begin position="36"/>
        <end position="297"/>
    </location>
</feature>
<sequence>MKLRHGLAALTAAALIASLAACAGDPTGPTAEAGSDTIVVGSAAFGESEILAEIYAGALKAQSIPATTKLDIGAREAYIGAVRDGSVDLFPEYTGNLLQYFDPTATATAPDEVVEALKEVLPDALDVLEPAPGQDKDSLNVTSRFAAENHLSSIEDLVAITGLKLAGNPEFKTRAFGLPGMERIYGFQDVSFTSISDGGGPATLKALTSGKVDVADIYSTTPSISQNHLVTLDDPKDLFAAQNVIPLIRADARTSKVDSVLSAVSAQLTTDDLLELNETFAGDDKPSAERVAAHWLKDNGLA</sequence>
<dbReference type="AlphaFoldDB" id="A0A1I1P4F7"/>
<feature type="chain" id="PRO_5011755827" evidence="1">
    <location>
        <begin position="24"/>
        <end position="302"/>
    </location>
</feature>
<gene>
    <name evidence="3" type="ORF">SAMN04487968_1276</name>
</gene>
<accession>A0A1I1P4F7</accession>
<name>A0A1I1P4F7_9ACTN</name>
<dbReference type="Gene3D" id="3.40.190.10">
    <property type="entry name" value="Periplasmic binding protein-like II"/>
    <property type="match status" value="1"/>
</dbReference>
<protein>
    <submittedName>
        <fullName evidence="3">Osmoprotectant transport system substrate-binding protein</fullName>
    </submittedName>
</protein>
<evidence type="ECO:0000313" key="4">
    <source>
        <dbReference type="Proteomes" id="UP000198832"/>
    </source>
</evidence>
<organism evidence="3 4">
    <name type="scientific">Nocardioides terrae</name>
    <dbReference type="NCBI Taxonomy" id="574651"/>
    <lineage>
        <taxon>Bacteria</taxon>
        <taxon>Bacillati</taxon>
        <taxon>Actinomycetota</taxon>
        <taxon>Actinomycetes</taxon>
        <taxon>Propionibacteriales</taxon>
        <taxon>Nocardioidaceae</taxon>
        <taxon>Nocardioides</taxon>
    </lineage>
</organism>
<dbReference type="GO" id="GO:0022857">
    <property type="term" value="F:transmembrane transporter activity"/>
    <property type="evidence" value="ECO:0007669"/>
    <property type="project" value="InterPro"/>
</dbReference>
<feature type="signal peptide" evidence="1">
    <location>
        <begin position="1"/>
        <end position="23"/>
    </location>
</feature>
<dbReference type="Pfam" id="PF04069">
    <property type="entry name" value="OpuAC"/>
    <property type="match status" value="1"/>
</dbReference>
<dbReference type="SUPFAM" id="SSF53850">
    <property type="entry name" value="Periplasmic binding protein-like II"/>
    <property type="match status" value="1"/>
</dbReference>
<proteinExistence type="predicted"/>
<dbReference type="Gene3D" id="3.40.190.120">
    <property type="entry name" value="Osmoprotection protein (prox), domain 2"/>
    <property type="match status" value="1"/>
</dbReference>
<evidence type="ECO:0000259" key="2">
    <source>
        <dbReference type="Pfam" id="PF04069"/>
    </source>
</evidence>
<dbReference type="Proteomes" id="UP000198832">
    <property type="component" value="Unassembled WGS sequence"/>
</dbReference>
<evidence type="ECO:0000313" key="3">
    <source>
        <dbReference type="EMBL" id="SFD04655.1"/>
    </source>
</evidence>
<dbReference type="RefSeq" id="WP_091126737.1">
    <property type="nucleotide sequence ID" value="NZ_FOLB01000027.1"/>
</dbReference>
<keyword evidence="4" id="KW-1185">Reference proteome</keyword>
<keyword evidence="1" id="KW-0732">Signal</keyword>